<name>A0AAE0GZK7_9CHLO</name>
<dbReference type="AlphaFoldDB" id="A0AAE0GZK7"/>
<dbReference type="EMBL" id="LGRX02001013">
    <property type="protein sequence ID" value="KAK3287093.1"/>
    <property type="molecule type" value="Genomic_DNA"/>
</dbReference>
<evidence type="ECO:0000313" key="3">
    <source>
        <dbReference type="EMBL" id="KAK3287093.1"/>
    </source>
</evidence>
<organism evidence="3 4">
    <name type="scientific">Cymbomonas tetramitiformis</name>
    <dbReference type="NCBI Taxonomy" id="36881"/>
    <lineage>
        <taxon>Eukaryota</taxon>
        <taxon>Viridiplantae</taxon>
        <taxon>Chlorophyta</taxon>
        <taxon>Pyramimonadophyceae</taxon>
        <taxon>Pyramimonadales</taxon>
        <taxon>Pyramimonadaceae</taxon>
        <taxon>Cymbomonas</taxon>
    </lineage>
</organism>
<feature type="compositionally biased region" description="Low complexity" evidence="2">
    <location>
        <begin position="336"/>
        <end position="376"/>
    </location>
</feature>
<keyword evidence="1" id="KW-0175">Coiled coil</keyword>
<feature type="coiled-coil region" evidence="1">
    <location>
        <begin position="249"/>
        <end position="276"/>
    </location>
</feature>
<feature type="compositionally biased region" description="Gly residues" evidence="2">
    <location>
        <begin position="201"/>
        <end position="213"/>
    </location>
</feature>
<proteinExistence type="predicted"/>
<accession>A0AAE0GZK7</accession>
<feature type="compositionally biased region" description="Low complexity" evidence="2">
    <location>
        <begin position="300"/>
        <end position="315"/>
    </location>
</feature>
<reference evidence="3 4" key="1">
    <citation type="journal article" date="2015" name="Genome Biol. Evol.">
        <title>Comparative Genomics of a Bacterivorous Green Alga Reveals Evolutionary Causalities and Consequences of Phago-Mixotrophic Mode of Nutrition.</title>
        <authorList>
            <person name="Burns J.A."/>
            <person name="Paasch A."/>
            <person name="Narechania A."/>
            <person name="Kim E."/>
        </authorList>
    </citation>
    <scope>NUCLEOTIDE SEQUENCE [LARGE SCALE GENOMIC DNA]</scope>
    <source>
        <strain evidence="3 4">PLY_AMNH</strain>
    </source>
</reference>
<protein>
    <submittedName>
        <fullName evidence="3">Uncharacterized protein</fullName>
    </submittedName>
</protein>
<feature type="compositionally biased region" description="Polar residues" evidence="2">
    <location>
        <begin position="324"/>
        <end position="335"/>
    </location>
</feature>
<feature type="region of interest" description="Disordered" evidence="2">
    <location>
        <begin position="285"/>
        <end position="376"/>
    </location>
</feature>
<evidence type="ECO:0000256" key="1">
    <source>
        <dbReference type="SAM" id="Coils"/>
    </source>
</evidence>
<comment type="caution">
    <text evidence="3">The sequence shown here is derived from an EMBL/GenBank/DDBJ whole genome shotgun (WGS) entry which is preliminary data.</text>
</comment>
<evidence type="ECO:0000313" key="4">
    <source>
        <dbReference type="Proteomes" id="UP001190700"/>
    </source>
</evidence>
<keyword evidence="4" id="KW-1185">Reference proteome</keyword>
<gene>
    <name evidence="3" type="ORF">CYMTET_5385</name>
</gene>
<dbReference type="Proteomes" id="UP001190700">
    <property type="component" value="Unassembled WGS sequence"/>
</dbReference>
<sequence>MGPLGCLVTPAMHIFRANRLSALESEFLAPVGWERTVSAAAKKFVEALEEVGGKHKVGGTFTGLVAGSYSMRQIRKADRPPGFTEHDYEIAAGGRVEGGVARRAGAGRSVTLMGGSASGPTLQTHGSAADAEVSSPERGRVGRMRTRTRATPSRTDTSGLAAEPAPKPSRSRATASAPAPAPAKRRSSRGAAVSNKRGTGKDGGSARDGGMAGAGDEETVMAGHGTPPSAGDGGAQGAVRMSDLMMLLKQQEEANAARLEQQQTAFQERLDRLMERMEVEKAVVASDCASPLPPVPKGQGLPELSSGSPLLGAGATPASESGLVGQQNEQQEQSVQQPQPQQQHVQQQQPQQQQPQPQQQFQQQPPQLQQQQPQFQQQQLQFQQQQPQLQPQLQQQQPQLQPQLQQQQPQLQPQLQQQQLQLQPQLQQQQPQLQQQQFQQLQFQQLQFQQPQQQFHQPFQQQQQPYQQQQMFQQQVFPQQQPQFLPQQPFQPQQLQLF</sequence>
<feature type="region of interest" description="Disordered" evidence="2">
    <location>
        <begin position="111"/>
        <end position="238"/>
    </location>
</feature>
<evidence type="ECO:0000256" key="2">
    <source>
        <dbReference type="SAM" id="MobiDB-lite"/>
    </source>
</evidence>